<proteinExistence type="predicted"/>
<dbReference type="Proteomes" id="UP000002630">
    <property type="component" value="Linkage Group LG03"/>
</dbReference>
<dbReference type="OrthoDB" id="38730at2759"/>
<dbReference type="STRING" id="2880.D8LN64"/>
<dbReference type="OMA" id="YSRAVSH"/>
<evidence type="ECO:0000313" key="4">
    <source>
        <dbReference type="Proteomes" id="UP000002630"/>
    </source>
</evidence>
<dbReference type="eggNOG" id="ENOG502QRWE">
    <property type="taxonomic scope" value="Eukaryota"/>
</dbReference>
<dbReference type="AlphaFoldDB" id="D8LN64"/>
<feature type="signal peptide" evidence="2">
    <location>
        <begin position="1"/>
        <end position="18"/>
    </location>
</feature>
<reference evidence="3 4" key="1">
    <citation type="journal article" date="2010" name="Nature">
        <title>The Ectocarpus genome and the independent evolution of multicellularity in brown algae.</title>
        <authorList>
            <person name="Cock J.M."/>
            <person name="Sterck L."/>
            <person name="Rouze P."/>
            <person name="Scornet D."/>
            <person name="Allen A.E."/>
            <person name="Amoutzias G."/>
            <person name="Anthouard V."/>
            <person name="Artiguenave F."/>
            <person name="Aury J.M."/>
            <person name="Badger J.H."/>
            <person name="Beszteri B."/>
            <person name="Billiau K."/>
            <person name="Bonnet E."/>
            <person name="Bothwell J.H."/>
            <person name="Bowler C."/>
            <person name="Boyen C."/>
            <person name="Brownlee C."/>
            <person name="Carrano C.J."/>
            <person name="Charrier B."/>
            <person name="Cho G.Y."/>
            <person name="Coelho S.M."/>
            <person name="Collen J."/>
            <person name="Corre E."/>
            <person name="Da Silva C."/>
            <person name="Delage L."/>
            <person name="Delaroque N."/>
            <person name="Dittami S.M."/>
            <person name="Doulbeau S."/>
            <person name="Elias M."/>
            <person name="Farnham G."/>
            <person name="Gachon C.M."/>
            <person name="Gschloessl B."/>
            <person name="Heesch S."/>
            <person name="Jabbari K."/>
            <person name="Jubin C."/>
            <person name="Kawai H."/>
            <person name="Kimura K."/>
            <person name="Kloareg B."/>
            <person name="Kupper F.C."/>
            <person name="Lang D."/>
            <person name="Le Bail A."/>
            <person name="Leblanc C."/>
            <person name="Lerouge P."/>
            <person name="Lohr M."/>
            <person name="Lopez P.J."/>
            <person name="Martens C."/>
            <person name="Maumus F."/>
            <person name="Michel G."/>
            <person name="Miranda-Saavedra D."/>
            <person name="Morales J."/>
            <person name="Moreau H."/>
            <person name="Motomura T."/>
            <person name="Nagasato C."/>
            <person name="Napoli C.A."/>
            <person name="Nelson D.R."/>
            <person name="Nyvall-Collen P."/>
            <person name="Peters A.F."/>
            <person name="Pommier C."/>
            <person name="Potin P."/>
            <person name="Poulain J."/>
            <person name="Quesneville H."/>
            <person name="Read B."/>
            <person name="Rensing S.A."/>
            <person name="Ritter A."/>
            <person name="Rousvoal S."/>
            <person name="Samanta M."/>
            <person name="Samson G."/>
            <person name="Schroeder D.C."/>
            <person name="Segurens B."/>
            <person name="Strittmatter M."/>
            <person name="Tonon T."/>
            <person name="Tregear J.W."/>
            <person name="Valentin K."/>
            <person name="von Dassow P."/>
            <person name="Yamagishi T."/>
            <person name="Van de Peer Y."/>
            <person name="Wincker P."/>
        </authorList>
    </citation>
    <scope>NUCLEOTIDE SEQUENCE [LARGE SCALE GENOMIC DNA]</scope>
    <source>
        <strain evidence="4">Ec32 / CCAP1310/4</strain>
    </source>
</reference>
<evidence type="ECO:0000256" key="1">
    <source>
        <dbReference type="SAM" id="MobiDB-lite"/>
    </source>
</evidence>
<keyword evidence="4" id="KW-1185">Reference proteome</keyword>
<name>D8LN64_ECTSI</name>
<accession>D8LN64</accession>
<protein>
    <submittedName>
        <fullName evidence="3">Uncharacterized protein</fullName>
    </submittedName>
</protein>
<organism evidence="3 4">
    <name type="scientific">Ectocarpus siliculosus</name>
    <name type="common">Brown alga</name>
    <name type="synonym">Conferva siliculosa</name>
    <dbReference type="NCBI Taxonomy" id="2880"/>
    <lineage>
        <taxon>Eukaryota</taxon>
        <taxon>Sar</taxon>
        <taxon>Stramenopiles</taxon>
        <taxon>Ochrophyta</taxon>
        <taxon>PX clade</taxon>
        <taxon>Phaeophyceae</taxon>
        <taxon>Ectocarpales</taxon>
        <taxon>Ectocarpaceae</taxon>
        <taxon>Ectocarpus</taxon>
    </lineage>
</organism>
<dbReference type="InParanoid" id="D8LN64"/>
<feature type="compositionally biased region" description="Low complexity" evidence="1">
    <location>
        <begin position="24"/>
        <end position="40"/>
    </location>
</feature>
<gene>
    <name evidence="3" type="ORF">Esi_0043_0109</name>
</gene>
<keyword evidence="2" id="KW-0732">Signal</keyword>
<evidence type="ECO:0000313" key="3">
    <source>
        <dbReference type="EMBL" id="CBN74827.1"/>
    </source>
</evidence>
<dbReference type="PANTHER" id="PTHR34044:SF1">
    <property type="entry name" value="NUCLEAR PROTEIN"/>
    <property type="match status" value="1"/>
</dbReference>
<feature type="chain" id="PRO_5003117372" evidence="2">
    <location>
        <begin position="19"/>
        <end position="315"/>
    </location>
</feature>
<feature type="region of interest" description="Disordered" evidence="1">
    <location>
        <begin position="24"/>
        <end position="51"/>
    </location>
</feature>
<dbReference type="EMBL" id="FN649728">
    <property type="protein sequence ID" value="CBN74827.1"/>
    <property type="molecule type" value="Genomic_DNA"/>
</dbReference>
<evidence type="ECO:0000256" key="2">
    <source>
        <dbReference type="SAM" id="SignalP"/>
    </source>
</evidence>
<dbReference type="PANTHER" id="PTHR34044">
    <property type="entry name" value="NUCLEAR PROTEIN"/>
    <property type="match status" value="1"/>
</dbReference>
<sequence>MLGILLAAHVTISVLVQGEAFVVSSSPGSSSTKAIVASSSRPHRQRSQRPTATTMAAIVGGGRIGCALYDMGGGGDTLVGRGDIIPDGDGPIYVCTRNDDLEDVISRTPPARREDLVFLQNGVLGPLLEKHGLAKNTQALIYFAVSKKGEPPIDGITDANPEGLTSTCGKWAGELKERLAKGGLTCHELAEDRYTARMYEKHIWICAFMVAGAAHKCNMGQVDADHADEVRTLIGELQKAIEVEYGVAFEDGVKDRLCAYSRSVANYPAAVKEFSWRNGFFWDISEKARKEGTEDPCPLHTKLLRQVANEQGLTL</sequence>
<dbReference type="EMBL" id="FN648630">
    <property type="protein sequence ID" value="CBN74827.1"/>
    <property type="molecule type" value="Genomic_DNA"/>
</dbReference>